<evidence type="ECO:0000313" key="4">
    <source>
        <dbReference type="Proteomes" id="UP000591272"/>
    </source>
</evidence>
<dbReference type="InterPro" id="IPR000639">
    <property type="entry name" value="Epox_hydrolase-like"/>
</dbReference>
<dbReference type="AlphaFoldDB" id="A0A7Y9GDS5"/>
<dbReference type="RefSeq" id="WP_229810372.1">
    <property type="nucleotide sequence ID" value="NZ_BMRD01000010.1"/>
</dbReference>
<accession>A0A7Y9GDS5</accession>
<dbReference type="Pfam" id="PF00561">
    <property type="entry name" value="Abhydrolase_1"/>
    <property type="match status" value="1"/>
</dbReference>
<keyword evidence="4" id="KW-1185">Reference proteome</keyword>
<sequence>MTDSPSTSAGSVTSNRADLGDVGIHYRRCGSAGRLLVLLHGWPQTGHCWRHLMEPLAERYTVIAPDLRGYGRSGTPGDGYDKRTTAADLSRLVRALGFASADVVGHDRGARVAHRWALDRPADIDRLALLDVLPTREVMASIDRDSAAALWHWFFHLQPDLPELLISGNVEAYLRHFLERQCFRPGAIGEEAIAEYVAAFSRPESLHASLEDYRAGFREDLAADERDAQEGRLVTQPLLLLWGAQGGLGHADVTGIWSRYAERASGAAIEDCKHFLPEEQPAEVLRHLRGFLSAWA</sequence>
<comment type="caution">
    <text evidence="3">The sequence shown here is derived from an EMBL/GenBank/DDBJ whole genome shotgun (WGS) entry which is preliminary data.</text>
</comment>
<dbReference type="PRINTS" id="PR00111">
    <property type="entry name" value="ABHYDROLASE"/>
</dbReference>
<feature type="domain" description="AB hydrolase-1" evidence="2">
    <location>
        <begin position="35"/>
        <end position="280"/>
    </location>
</feature>
<proteinExistence type="predicted"/>
<reference evidence="3 4" key="1">
    <citation type="submission" date="2020-07" db="EMBL/GenBank/DDBJ databases">
        <title>Sequencing the genomes of 1000 actinobacteria strains.</title>
        <authorList>
            <person name="Klenk H.-P."/>
        </authorList>
    </citation>
    <scope>NUCLEOTIDE SEQUENCE [LARGE SCALE GENOMIC DNA]</scope>
    <source>
        <strain evidence="3 4">DSM 43461</strain>
    </source>
</reference>
<dbReference type="EMBL" id="JACCBT010000001">
    <property type="protein sequence ID" value="NYE14682.1"/>
    <property type="molecule type" value="Genomic_DNA"/>
</dbReference>
<evidence type="ECO:0000256" key="1">
    <source>
        <dbReference type="ARBA" id="ARBA00022801"/>
    </source>
</evidence>
<gene>
    <name evidence="3" type="ORF">BJ999_004978</name>
</gene>
<protein>
    <submittedName>
        <fullName evidence="3">Pimeloyl-ACP methyl ester carboxylesterase</fullName>
    </submittedName>
</protein>
<keyword evidence="1" id="KW-0378">Hydrolase</keyword>
<name>A0A7Y9GDS5_9ACTN</name>
<dbReference type="InterPro" id="IPR029058">
    <property type="entry name" value="AB_hydrolase_fold"/>
</dbReference>
<dbReference type="Gene3D" id="3.40.50.1820">
    <property type="entry name" value="alpha/beta hydrolase"/>
    <property type="match status" value="1"/>
</dbReference>
<organism evidence="3 4">
    <name type="scientific">Actinomadura citrea</name>
    <dbReference type="NCBI Taxonomy" id="46158"/>
    <lineage>
        <taxon>Bacteria</taxon>
        <taxon>Bacillati</taxon>
        <taxon>Actinomycetota</taxon>
        <taxon>Actinomycetes</taxon>
        <taxon>Streptosporangiales</taxon>
        <taxon>Thermomonosporaceae</taxon>
        <taxon>Actinomadura</taxon>
    </lineage>
</organism>
<evidence type="ECO:0000313" key="3">
    <source>
        <dbReference type="EMBL" id="NYE14682.1"/>
    </source>
</evidence>
<dbReference type="PANTHER" id="PTHR43329">
    <property type="entry name" value="EPOXIDE HYDROLASE"/>
    <property type="match status" value="1"/>
</dbReference>
<dbReference type="InterPro" id="IPR000073">
    <property type="entry name" value="AB_hydrolase_1"/>
</dbReference>
<dbReference type="PRINTS" id="PR00412">
    <property type="entry name" value="EPOXHYDRLASE"/>
</dbReference>
<evidence type="ECO:0000259" key="2">
    <source>
        <dbReference type="Pfam" id="PF00561"/>
    </source>
</evidence>
<dbReference type="SUPFAM" id="SSF53474">
    <property type="entry name" value="alpha/beta-Hydrolases"/>
    <property type="match status" value="1"/>
</dbReference>
<dbReference type="GO" id="GO:0016787">
    <property type="term" value="F:hydrolase activity"/>
    <property type="evidence" value="ECO:0007669"/>
    <property type="project" value="UniProtKB-KW"/>
</dbReference>
<dbReference type="Proteomes" id="UP000591272">
    <property type="component" value="Unassembled WGS sequence"/>
</dbReference>